<dbReference type="Gene3D" id="3.30.1310.20">
    <property type="entry name" value="PRTase-like"/>
    <property type="match status" value="1"/>
</dbReference>
<dbReference type="Pfam" id="PF00156">
    <property type="entry name" value="Pribosyltran"/>
    <property type="match status" value="1"/>
</dbReference>
<feature type="coiled-coil region" evidence="1">
    <location>
        <begin position="94"/>
        <end position="121"/>
    </location>
</feature>
<name>A0ABX1S9T2_9PSEU</name>
<dbReference type="SUPFAM" id="SSF53474">
    <property type="entry name" value="alpha/beta-Hydrolases"/>
    <property type="match status" value="1"/>
</dbReference>
<proteinExistence type="predicted"/>
<evidence type="ECO:0000313" key="3">
    <source>
        <dbReference type="EMBL" id="NMH97637.1"/>
    </source>
</evidence>
<dbReference type="EMBL" id="JAAXLA010000014">
    <property type="protein sequence ID" value="NMH97637.1"/>
    <property type="molecule type" value="Genomic_DNA"/>
</dbReference>
<evidence type="ECO:0000313" key="4">
    <source>
        <dbReference type="Proteomes" id="UP000820669"/>
    </source>
</evidence>
<protein>
    <submittedName>
        <fullName evidence="3">Phosphoribosyltransferase</fullName>
    </submittedName>
</protein>
<evidence type="ECO:0000256" key="1">
    <source>
        <dbReference type="SAM" id="Coils"/>
    </source>
</evidence>
<comment type="caution">
    <text evidence="3">The sequence shown here is derived from an EMBL/GenBank/DDBJ whole genome shotgun (WGS) entry which is preliminary data.</text>
</comment>
<accession>A0ABX1S9T2</accession>
<organism evidence="3 4">
    <name type="scientific">Pseudonocardia acidicola</name>
    <dbReference type="NCBI Taxonomy" id="2724939"/>
    <lineage>
        <taxon>Bacteria</taxon>
        <taxon>Bacillati</taxon>
        <taxon>Actinomycetota</taxon>
        <taxon>Actinomycetes</taxon>
        <taxon>Pseudonocardiales</taxon>
        <taxon>Pseudonocardiaceae</taxon>
        <taxon>Pseudonocardia</taxon>
    </lineage>
</organism>
<dbReference type="Gene3D" id="3.40.50.1820">
    <property type="entry name" value="alpha/beta hydrolase"/>
    <property type="match status" value="1"/>
</dbReference>
<keyword evidence="3" id="KW-0808">Transferase</keyword>
<keyword evidence="1" id="KW-0175">Coiled coil</keyword>
<dbReference type="SUPFAM" id="SSF53271">
    <property type="entry name" value="PRTase-like"/>
    <property type="match status" value="1"/>
</dbReference>
<keyword evidence="4" id="KW-1185">Reference proteome</keyword>
<dbReference type="InterPro" id="IPR000836">
    <property type="entry name" value="PRTase_dom"/>
</dbReference>
<dbReference type="GO" id="GO:0016757">
    <property type="term" value="F:glycosyltransferase activity"/>
    <property type="evidence" value="ECO:0007669"/>
    <property type="project" value="UniProtKB-KW"/>
</dbReference>
<sequence>MPFIDRMEAGRQLAEALRHLQGQDVVVLGLPRGGVPVAFEVAQALDVPLDVIVVRKLGLPYQPELAMGAVGEGDVLVLNERVLQMAAVSEAEIAEVKRSEQAELERRARRFRRDRRRLSLAGRTAVVVDDGIATGSTARAACQVARAQGAARVVLAVPVCSPDSALRLRGEVDEMVCLETPEWFFAVGQFYLDFRQVSDEQVVELLQRSAQAVPAPAAAAGADPSPGDRAVDEEVEVAAGPVRLAGHLTVPEHATGLVVFAHGSGSSRHSPRNRYVAGILQRSGLATLLFDLLTPQEEHSRAMVFDVELLAGRLAEVVAWVRGQPSCRHLPIGYFGASTGAAAALWAAAAPDADVAAVVSRGGRPDLAAPRLGEVRAATLLIVGGHDTAVLDLNRRAQALMRGENRLAVVPGATHLFEEPGTLDQAAGLARDWFVNHLVPAPQPSV</sequence>
<dbReference type="RefSeq" id="WP_169381089.1">
    <property type="nucleotide sequence ID" value="NZ_JAAXLA010000014.1"/>
</dbReference>
<evidence type="ECO:0000259" key="2">
    <source>
        <dbReference type="Pfam" id="PF00156"/>
    </source>
</evidence>
<reference evidence="3 4" key="1">
    <citation type="submission" date="2020-04" db="EMBL/GenBank/DDBJ databases">
        <authorList>
            <person name="Klaysubun C."/>
            <person name="Duangmal K."/>
            <person name="Lipun K."/>
        </authorList>
    </citation>
    <scope>NUCLEOTIDE SEQUENCE [LARGE SCALE GENOMIC DNA]</scope>
    <source>
        <strain evidence="3 4">K10HN5</strain>
    </source>
</reference>
<gene>
    <name evidence="3" type="ORF">HF526_09975</name>
</gene>
<feature type="domain" description="Phosphoribosyltransferase" evidence="2">
    <location>
        <begin position="10"/>
        <end position="194"/>
    </location>
</feature>
<dbReference type="Proteomes" id="UP000820669">
    <property type="component" value="Unassembled WGS sequence"/>
</dbReference>
<dbReference type="InterPro" id="IPR029058">
    <property type="entry name" value="AB_hydrolase_fold"/>
</dbReference>
<dbReference type="CDD" id="cd06223">
    <property type="entry name" value="PRTases_typeI"/>
    <property type="match status" value="1"/>
</dbReference>
<dbReference type="InterPro" id="IPR029057">
    <property type="entry name" value="PRTase-like"/>
</dbReference>
<keyword evidence="3" id="KW-0328">Glycosyltransferase</keyword>
<dbReference type="Gene3D" id="3.40.50.2020">
    <property type="match status" value="1"/>
</dbReference>